<sequence>MPNYSRVAVFSLSYVLLWAPLAAAGTAQTDQEPDIGQKTQVTSDKTFETTPTWSRDGKYIVFVSDRFGGVGICRVGRGGGGGIAALTQPAADEVDVFPDAGPEGQVAFASNRSRGVFQVWSISIGARGLTQLTNAPYGANYPAWSRDGKELAYMAPDKNGKEFVWIMDADGSNQRQLTDGTQPRWSPDGKRLVYSKMTQGKEKNRDIYTIEIETNTISQITSENTAEFSPDWGPDGKWISYIAYKGKLGYLKNGKEVINDLKSKPNYEIWIKNVEETGKSGIQLTRSKGLNGWPRWAPSGTELAFVSDRGGSLDLWTLVPGVISKGPSTAGKE</sequence>
<dbReference type="InterPro" id="IPR011659">
    <property type="entry name" value="WD40"/>
</dbReference>
<dbReference type="PANTHER" id="PTHR36842:SF1">
    <property type="entry name" value="PROTEIN TOLB"/>
    <property type="match status" value="1"/>
</dbReference>
<evidence type="ECO:0000313" key="4">
    <source>
        <dbReference type="EMBL" id="TMQ50149.1"/>
    </source>
</evidence>
<gene>
    <name evidence="4" type="ORF">E6K73_08385</name>
</gene>
<comment type="caution">
    <text evidence="4">The sequence shown here is derived from an EMBL/GenBank/DDBJ whole genome shotgun (WGS) entry which is preliminary data.</text>
</comment>
<dbReference type="Gene3D" id="2.120.10.30">
    <property type="entry name" value="TolB, C-terminal domain"/>
    <property type="match status" value="3"/>
</dbReference>
<dbReference type="PANTHER" id="PTHR36842">
    <property type="entry name" value="PROTEIN TOLB HOMOLOG"/>
    <property type="match status" value="1"/>
</dbReference>
<feature type="compositionally biased region" description="Polar residues" evidence="2">
    <location>
        <begin position="37"/>
        <end position="49"/>
    </location>
</feature>
<evidence type="ECO:0008006" key="6">
    <source>
        <dbReference type="Google" id="ProtNLM"/>
    </source>
</evidence>
<proteinExistence type="inferred from homology"/>
<keyword evidence="3" id="KW-0732">Signal</keyword>
<feature type="signal peptide" evidence="3">
    <location>
        <begin position="1"/>
        <end position="24"/>
    </location>
</feature>
<dbReference type="SUPFAM" id="SSF82171">
    <property type="entry name" value="DPP6 N-terminal domain-like"/>
    <property type="match status" value="1"/>
</dbReference>
<feature type="chain" id="PRO_5021709095" description="Dipeptidylpeptidase IV N-terminal domain-containing protein" evidence="3">
    <location>
        <begin position="25"/>
        <end position="333"/>
    </location>
</feature>
<name>A0A538SFK0_UNCEI</name>
<evidence type="ECO:0000256" key="2">
    <source>
        <dbReference type="SAM" id="MobiDB-lite"/>
    </source>
</evidence>
<protein>
    <recommendedName>
        <fullName evidence="6">Dipeptidylpeptidase IV N-terminal domain-containing protein</fullName>
    </recommendedName>
</protein>
<dbReference type="InterPro" id="IPR011042">
    <property type="entry name" value="6-blade_b-propeller_TolB-like"/>
</dbReference>
<evidence type="ECO:0000256" key="3">
    <source>
        <dbReference type="SAM" id="SignalP"/>
    </source>
</evidence>
<reference evidence="4 5" key="1">
    <citation type="journal article" date="2019" name="Nat. Microbiol.">
        <title>Mediterranean grassland soil C-N compound turnover is dependent on rainfall and depth, and is mediated by genomically divergent microorganisms.</title>
        <authorList>
            <person name="Diamond S."/>
            <person name="Andeer P.F."/>
            <person name="Li Z."/>
            <person name="Crits-Christoph A."/>
            <person name="Burstein D."/>
            <person name="Anantharaman K."/>
            <person name="Lane K.R."/>
            <person name="Thomas B.C."/>
            <person name="Pan C."/>
            <person name="Northen T.R."/>
            <person name="Banfield J.F."/>
        </authorList>
    </citation>
    <scope>NUCLEOTIDE SEQUENCE [LARGE SCALE GENOMIC DNA]</scope>
    <source>
        <strain evidence="4">WS_3</strain>
    </source>
</reference>
<evidence type="ECO:0000256" key="1">
    <source>
        <dbReference type="ARBA" id="ARBA00009820"/>
    </source>
</evidence>
<feature type="region of interest" description="Disordered" evidence="2">
    <location>
        <begin position="28"/>
        <end position="49"/>
    </location>
</feature>
<comment type="similarity">
    <text evidence="1">Belongs to the TolB family.</text>
</comment>
<evidence type="ECO:0000313" key="5">
    <source>
        <dbReference type="Proteomes" id="UP000320184"/>
    </source>
</evidence>
<dbReference type="EMBL" id="VBOT01000105">
    <property type="protein sequence ID" value="TMQ50149.1"/>
    <property type="molecule type" value="Genomic_DNA"/>
</dbReference>
<accession>A0A538SFK0</accession>
<organism evidence="4 5">
    <name type="scientific">Eiseniibacteriota bacterium</name>
    <dbReference type="NCBI Taxonomy" id="2212470"/>
    <lineage>
        <taxon>Bacteria</taxon>
        <taxon>Candidatus Eiseniibacteriota</taxon>
    </lineage>
</organism>
<dbReference type="Gene3D" id="2.120.10.60">
    <property type="entry name" value="Tricorn protease N-terminal domain"/>
    <property type="match status" value="1"/>
</dbReference>
<dbReference type="Proteomes" id="UP000320184">
    <property type="component" value="Unassembled WGS sequence"/>
</dbReference>
<dbReference type="AlphaFoldDB" id="A0A538SFK0"/>
<dbReference type="Pfam" id="PF07676">
    <property type="entry name" value="PD40"/>
    <property type="match status" value="5"/>
</dbReference>